<organism evidence="1 2">
    <name type="scientific">Anseongella ginsenosidimutans</name>
    <dbReference type="NCBI Taxonomy" id="496056"/>
    <lineage>
        <taxon>Bacteria</taxon>
        <taxon>Pseudomonadati</taxon>
        <taxon>Bacteroidota</taxon>
        <taxon>Sphingobacteriia</taxon>
        <taxon>Sphingobacteriales</taxon>
        <taxon>Sphingobacteriaceae</taxon>
        <taxon>Anseongella</taxon>
    </lineage>
</organism>
<dbReference type="AlphaFoldDB" id="A0A4V2UTG1"/>
<dbReference type="Proteomes" id="UP000295807">
    <property type="component" value="Unassembled WGS sequence"/>
</dbReference>
<accession>A0A4V2UTG1</accession>
<dbReference type="RefSeq" id="WP_132129930.1">
    <property type="nucleotide sequence ID" value="NZ_CP042432.1"/>
</dbReference>
<dbReference type="SUPFAM" id="SSF50956">
    <property type="entry name" value="Thermostable phytase (3-phytase)"/>
    <property type="match status" value="1"/>
</dbReference>
<dbReference type="Gene3D" id="2.120.10.30">
    <property type="entry name" value="TolB, C-terminal domain"/>
    <property type="match status" value="1"/>
</dbReference>
<evidence type="ECO:0000313" key="1">
    <source>
        <dbReference type="EMBL" id="TCS85805.1"/>
    </source>
</evidence>
<evidence type="ECO:0000313" key="2">
    <source>
        <dbReference type="Proteomes" id="UP000295807"/>
    </source>
</evidence>
<comment type="caution">
    <text evidence="1">The sequence shown here is derived from an EMBL/GenBank/DDBJ whole genome shotgun (WGS) entry which is preliminary data.</text>
</comment>
<reference evidence="1 2" key="1">
    <citation type="submission" date="2019-03" db="EMBL/GenBank/DDBJ databases">
        <title>Genomic Encyclopedia of Type Strains, Phase IV (KMG-IV): sequencing the most valuable type-strain genomes for metagenomic binning, comparative biology and taxonomic classification.</title>
        <authorList>
            <person name="Goeker M."/>
        </authorList>
    </citation>
    <scope>NUCLEOTIDE SEQUENCE [LARGE SCALE GENOMIC DNA]</scope>
    <source>
        <strain evidence="1 2">DSM 21100</strain>
    </source>
</reference>
<sequence>MKLFAFISVNFIFCILLPSCNDNKRRKPDTGKAGITIVDISKARSLPAIGDAIKEIQFIPLETNDSSIVSTVNKAILYESEIYILDKEQRSLKVFGKDGNYLRSIGSLGKGPGEFTIINDFIIDPREKKILILSNNEQGIFEFSLQGKYIRSIKHRLYGNSFSRIDGKYYYHINQNVNDLSKHYNLIAVDSSGKVLDRLFPFPKSFGGGLSFSGFIFKNKKGFLYSSALSDTIYQIAAAGNGIYPKYVFDFGESAIPLSVKKSFDSFMKEGLRYSFLHNYVVESEDVLAFTYQDRGKIISAFCIRENGAGNSLIPVKFTFPIGHPIGLTGEGKVVSFISVAGFISALKAGKISELYLKEEFPELYELLPTLEVSDNPILTIVEFEMPQNF</sequence>
<gene>
    <name evidence="1" type="ORF">EDD80_1102</name>
</gene>
<dbReference type="EMBL" id="SMAD01000010">
    <property type="protein sequence ID" value="TCS85805.1"/>
    <property type="molecule type" value="Genomic_DNA"/>
</dbReference>
<dbReference type="Pfam" id="PF17170">
    <property type="entry name" value="DUF5128"/>
    <property type="match status" value="1"/>
</dbReference>
<name>A0A4V2UTG1_9SPHI</name>
<dbReference type="OrthoDB" id="823219at2"/>
<dbReference type="InterPro" id="IPR011042">
    <property type="entry name" value="6-blade_b-propeller_TolB-like"/>
</dbReference>
<protein>
    <submittedName>
        <fullName evidence="1">6-bladed beta-propeller protein</fullName>
    </submittedName>
</protein>
<keyword evidence="2" id="KW-1185">Reference proteome</keyword>
<proteinExistence type="predicted"/>